<evidence type="ECO:0000313" key="2">
    <source>
        <dbReference type="Proteomes" id="UP001272242"/>
    </source>
</evidence>
<gene>
    <name evidence="1" type="ORF">R5W23_001875</name>
</gene>
<feature type="non-terminal residue" evidence="1">
    <location>
        <position position="1"/>
    </location>
</feature>
<dbReference type="RefSeq" id="WP_320687173.1">
    <property type="nucleotide sequence ID" value="NZ_JAXBLV010000180.1"/>
</dbReference>
<reference evidence="2" key="1">
    <citation type="journal article" date="2023" name="Mar. Drugs">
        <title>Gemmata algarum, a Novel Planctomycete Isolated from an Algal Mat, Displays Antimicrobial Activity.</title>
        <authorList>
            <person name="Kumar G."/>
            <person name="Kallscheuer N."/>
            <person name="Kashif M."/>
            <person name="Ahamad S."/>
            <person name="Jagadeeshwari U."/>
            <person name="Pannikurungottu S."/>
            <person name="Haufschild T."/>
            <person name="Kabuu M."/>
            <person name="Sasikala C."/>
            <person name="Jogler C."/>
            <person name="Ramana C."/>
        </authorList>
    </citation>
    <scope>NUCLEOTIDE SEQUENCE [LARGE SCALE GENOMIC DNA]</scope>
    <source>
        <strain evidence="2">JC673</strain>
    </source>
</reference>
<comment type="caution">
    <text evidence="1">The sequence shown here is derived from an EMBL/GenBank/DDBJ whole genome shotgun (WGS) entry which is preliminary data.</text>
</comment>
<proteinExistence type="predicted"/>
<dbReference type="Proteomes" id="UP001272242">
    <property type="component" value="Unassembled WGS sequence"/>
</dbReference>
<organism evidence="1 2">
    <name type="scientific">Gemmata algarum</name>
    <dbReference type="NCBI Taxonomy" id="2975278"/>
    <lineage>
        <taxon>Bacteria</taxon>
        <taxon>Pseudomonadati</taxon>
        <taxon>Planctomycetota</taxon>
        <taxon>Planctomycetia</taxon>
        <taxon>Gemmatales</taxon>
        <taxon>Gemmataceae</taxon>
        <taxon>Gemmata</taxon>
    </lineage>
</organism>
<keyword evidence="2" id="KW-1185">Reference proteome</keyword>
<name>A0ABU5EZV6_9BACT</name>
<dbReference type="EMBL" id="JAXBLV010000180">
    <property type="protein sequence ID" value="MDY3560630.1"/>
    <property type="molecule type" value="Genomic_DNA"/>
</dbReference>
<accession>A0ABU5EZV6</accession>
<sequence>IGYVFATEHQLGDGPLAFHLLELRLAQQRPAADRSAYAVMTSIFRFGVWAWDHCWRPPTGDTHLAPERQRLFRHAAEGAKQVRSDSERYG</sequence>
<evidence type="ECO:0000313" key="1">
    <source>
        <dbReference type="EMBL" id="MDY3560630.1"/>
    </source>
</evidence>
<protein>
    <submittedName>
        <fullName evidence="1">Uncharacterized protein</fullName>
    </submittedName>
</protein>